<dbReference type="RefSeq" id="WP_116496205.1">
    <property type="nucleotide sequence ID" value="NZ_QENZ01000003.1"/>
</dbReference>
<dbReference type="InterPro" id="IPR018392">
    <property type="entry name" value="LysM"/>
</dbReference>
<dbReference type="Proteomes" id="UP000251835">
    <property type="component" value="Unassembled WGS sequence"/>
</dbReference>
<dbReference type="GO" id="GO:0004040">
    <property type="term" value="F:amidase activity"/>
    <property type="evidence" value="ECO:0007669"/>
    <property type="project" value="InterPro"/>
</dbReference>
<dbReference type="InterPro" id="IPR002901">
    <property type="entry name" value="MGlyc_endo_b_GlcNAc-like_dom"/>
</dbReference>
<dbReference type="Pfam" id="PF01832">
    <property type="entry name" value="Glucosaminidase"/>
    <property type="match status" value="1"/>
</dbReference>
<dbReference type="Pfam" id="PF01476">
    <property type="entry name" value="LysM"/>
    <property type="match status" value="1"/>
</dbReference>
<keyword evidence="2" id="KW-0732">Signal</keyword>
<reference evidence="4 5" key="1">
    <citation type="submission" date="2018-05" db="EMBL/GenBank/DDBJ databases">
        <title>Genomic Encyclopedia of Type Strains, Phase IV (KMG-IV): sequencing the most valuable type-strain genomes for metagenomic binning, comparative biology and taxonomic classification.</title>
        <authorList>
            <person name="Goeker M."/>
        </authorList>
    </citation>
    <scope>NUCLEOTIDE SEQUENCE [LARGE SCALE GENOMIC DNA]</scope>
    <source>
        <strain evidence="4 5">DSM 28579</strain>
    </source>
</reference>
<dbReference type="Gene3D" id="1.10.530.10">
    <property type="match status" value="1"/>
</dbReference>
<feature type="domain" description="Mannosyl-glycoprotein endo-beta-N-acetylglucosamidase-like" evidence="3">
    <location>
        <begin position="24"/>
        <end position="166"/>
    </location>
</feature>
<evidence type="ECO:0000313" key="5">
    <source>
        <dbReference type="Proteomes" id="UP000251835"/>
    </source>
</evidence>
<feature type="chain" id="PRO_5029899847" evidence="2">
    <location>
        <begin position="22"/>
        <end position="303"/>
    </location>
</feature>
<dbReference type="PANTHER" id="PTHR33308">
    <property type="entry name" value="PEPTIDOGLYCAN HYDROLASE FLGJ"/>
    <property type="match status" value="1"/>
</dbReference>
<evidence type="ECO:0000256" key="2">
    <source>
        <dbReference type="SAM" id="SignalP"/>
    </source>
</evidence>
<name>A0A7L4UQZ7_BALHA</name>
<comment type="caution">
    <text evidence="4">The sequence shown here is derived from an EMBL/GenBank/DDBJ whole genome shotgun (WGS) entry which is preliminary data.</text>
</comment>
<dbReference type="EMBL" id="QENZ01000003">
    <property type="protein sequence ID" value="PVX52173.1"/>
    <property type="molecule type" value="Genomic_DNA"/>
</dbReference>
<keyword evidence="5" id="KW-1185">Reference proteome</keyword>
<proteinExistence type="predicted"/>
<dbReference type="SMART" id="SM00047">
    <property type="entry name" value="LYZ2"/>
    <property type="match status" value="1"/>
</dbReference>
<sequence length="303" mass="35552">MHRRSLFLYIAILLLPVLAFAQRQTPEQYASQYKNMAIREMQRTGIPASITLAQGILESASGNSRLAKKGNNHFGIKCHNWTGRRIFEDDDLRNECFRKYRTADESFIDHSDFLTGKKRYAPLFSLHPKDYRSWAKGLKKAGYATAPDYAHRLISLIERYSLHQYDEISTQKMVEYAEVSPSAKLKNNVSIEKRIRYRNGVPYFIVMEGDTYRSIEQELGLKRKRIAKYNDFEKYKPLVLGEPIYLKKKKKSTPRKYPIHIADGKETLHDIAQRYAIRFKILEERNGMQDVRIPYEGQYILLR</sequence>
<dbReference type="InterPro" id="IPR051056">
    <property type="entry name" value="Glycosyl_Hydrolase_73"/>
</dbReference>
<feature type="signal peptide" evidence="2">
    <location>
        <begin position="1"/>
        <end position="21"/>
    </location>
</feature>
<evidence type="ECO:0000256" key="1">
    <source>
        <dbReference type="ARBA" id="ARBA00022801"/>
    </source>
</evidence>
<dbReference type="PANTHER" id="PTHR33308:SF9">
    <property type="entry name" value="PEPTIDOGLYCAN HYDROLASE FLGJ"/>
    <property type="match status" value="1"/>
</dbReference>
<accession>A0A7L4UQZ7</accession>
<gene>
    <name evidence="4" type="ORF">C7377_0476</name>
</gene>
<protein>
    <submittedName>
        <fullName evidence="4">Flagellum-specific peptidoglycan hydrolase FlgJ</fullName>
    </submittedName>
</protein>
<dbReference type="AlphaFoldDB" id="A0A7L4UQZ7"/>
<evidence type="ECO:0000313" key="4">
    <source>
        <dbReference type="EMBL" id="PVX52173.1"/>
    </source>
</evidence>
<organism evidence="4 5">
    <name type="scientific">Balneicella halophila</name>
    <dbReference type="NCBI Taxonomy" id="1537566"/>
    <lineage>
        <taxon>Bacteria</taxon>
        <taxon>Pseudomonadati</taxon>
        <taxon>Bacteroidota</taxon>
        <taxon>Bacteroidia</taxon>
        <taxon>Bacteroidales</taxon>
        <taxon>Balneicellaceae</taxon>
        <taxon>Balneicella</taxon>
    </lineage>
</organism>
<dbReference type="OrthoDB" id="977752at2"/>
<evidence type="ECO:0000259" key="3">
    <source>
        <dbReference type="SMART" id="SM00047"/>
    </source>
</evidence>
<keyword evidence="1 4" id="KW-0378">Hydrolase</keyword>